<dbReference type="Proteomes" id="UP000246635">
    <property type="component" value="Unassembled WGS sequence"/>
</dbReference>
<proteinExistence type="predicted"/>
<dbReference type="Pfam" id="PF00440">
    <property type="entry name" value="TetR_N"/>
    <property type="match status" value="1"/>
</dbReference>
<comment type="caution">
    <text evidence="4">The sequence shown here is derived from an EMBL/GenBank/DDBJ whole genome shotgun (WGS) entry which is preliminary data.</text>
</comment>
<evidence type="ECO:0000259" key="3">
    <source>
        <dbReference type="PROSITE" id="PS50977"/>
    </source>
</evidence>
<evidence type="ECO:0000256" key="1">
    <source>
        <dbReference type="ARBA" id="ARBA00023125"/>
    </source>
</evidence>
<dbReference type="SUPFAM" id="SSF46689">
    <property type="entry name" value="Homeodomain-like"/>
    <property type="match status" value="1"/>
</dbReference>
<dbReference type="InterPro" id="IPR009057">
    <property type="entry name" value="Homeodomain-like_sf"/>
</dbReference>
<keyword evidence="5" id="KW-1185">Reference proteome</keyword>
<dbReference type="GO" id="GO:0003677">
    <property type="term" value="F:DNA binding"/>
    <property type="evidence" value="ECO:0007669"/>
    <property type="project" value="UniProtKB-UniRule"/>
</dbReference>
<feature type="DNA-binding region" description="H-T-H motif" evidence="2">
    <location>
        <begin position="35"/>
        <end position="54"/>
    </location>
</feature>
<dbReference type="OrthoDB" id="9810250at2"/>
<dbReference type="InterPro" id="IPR050624">
    <property type="entry name" value="HTH-type_Tx_Regulator"/>
</dbReference>
<dbReference type="Gene3D" id="1.10.357.10">
    <property type="entry name" value="Tetracycline Repressor, domain 2"/>
    <property type="match status" value="1"/>
</dbReference>
<evidence type="ECO:0000313" key="4">
    <source>
        <dbReference type="EMBL" id="PWW02409.1"/>
    </source>
</evidence>
<name>A0A2V2YT22_9BACL</name>
<protein>
    <submittedName>
        <fullName evidence="4">TetR family transcriptional regulator</fullName>
    </submittedName>
</protein>
<gene>
    <name evidence="4" type="ORF">DFQ01_10934</name>
</gene>
<dbReference type="EMBL" id="QGTQ01000009">
    <property type="protein sequence ID" value="PWW02409.1"/>
    <property type="molecule type" value="Genomic_DNA"/>
</dbReference>
<dbReference type="PANTHER" id="PTHR43479:SF7">
    <property type="entry name" value="TETR-FAMILY TRANSCRIPTIONAL REGULATOR"/>
    <property type="match status" value="1"/>
</dbReference>
<dbReference type="PANTHER" id="PTHR43479">
    <property type="entry name" value="ACREF/ENVCD OPERON REPRESSOR-RELATED"/>
    <property type="match status" value="1"/>
</dbReference>
<dbReference type="AlphaFoldDB" id="A0A2V2YT22"/>
<accession>A0A2V2YT22</accession>
<dbReference type="RefSeq" id="WP_110044450.1">
    <property type="nucleotide sequence ID" value="NZ_CP054613.1"/>
</dbReference>
<evidence type="ECO:0000313" key="5">
    <source>
        <dbReference type="Proteomes" id="UP000246635"/>
    </source>
</evidence>
<sequence>MPVNLNDPRVSRTRLLIMQAFTELVEEQKNVYSISVQDITARATINRATFYAHFEDKYAFLDCWISRKFQILLKEALPKGRITGTGSLRTVVQTVFDVLARFRQYMTHPGNSRFEPMFEIAMQKELYSLLLEWLNEEATVSPDKVETTALVASWGIFGAAVQWSRDPRNLTSETMVHRVLEVAAAALAPVLGE</sequence>
<evidence type="ECO:0000256" key="2">
    <source>
        <dbReference type="PROSITE-ProRule" id="PRU00335"/>
    </source>
</evidence>
<organism evidence="4 5">
    <name type="scientific">Paenibacillus cellulosilyticus</name>
    <dbReference type="NCBI Taxonomy" id="375489"/>
    <lineage>
        <taxon>Bacteria</taxon>
        <taxon>Bacillati</taxon>
        <taxon>Bacillota</taxon>
        <taxon>Bacilli</taxon>
        <taxon>Bacillales</taxon>
        <taxon>Paenibacillaceae</taxon>
        <taxon>Paenibacillus</taxon>
    </lineage>
</organism>
<feature type="domain" description="HTH tetR-type" evidence="3">
    <location>
        <begin position="11"/>
        <end position="72"/>
    </location>
</feature>
<reference evidence="4 5" key="1">
    <citation type="submission" date="2018-05" db="EMBL/GenBank/DDBJ databases">
        <title>Genomic Encyclopedia of Type Strains, Phase III (KMG-III): the genomes of soil and plant-associated and newly described type strains.</title>
        <authorList>
            <person name="Whitman W."/>
        </authorList>
    </citation>
    <scope>NUCLEOTIDE SEQUENCE [LARGE SCALE GENOMIC DNA]</scope>
    <source>
        <strain evidence="4 5">CECT 5696</strain>
    </source>
</reference>
<dbReference type="PROSITE" id="PS50977">
    <property type="entry name" value="HTH_TETR_2"/>
    <property type="match status" value="1"/>
</dbReference>
<dbReference type="InterPro" id="IPR001647">
    <property type="entry name" value="HTH_TetR"/>
</dbReference>
<keyword evidence="1 2" id="KW-0238">DNA-binding</keyword>